<evidence type="ECO:0000313" key="2">
    <source>
        <dbReference type="Proteomes" id="UP000182306"/>
    </source>
</evidence>
<reference evidence="1 2" key="1">
    <citation type="submission" date="2015-10" db="EMBL/GenBank/DDBJ databases">
        <title>Genomic differences between typical nodule nitrogen-fixing rhizobial strains and those coming from bean seeds.</title>
        <authorList>
            <person name="Peralta H."/>
            <person name="Aguilar-Vera A."/>
            <person name="Diaz R."/>
            <person name="Mora Y."/>
            <person name="Martinez-Batallar G."/>
            <person name="Salazar E."/>
            <person name="Vargas-Lagunas C."/>
            <person name="Encarnacion S."/>
            <person name="Girard L."/>
            <person name="Mora J."/>
        </authorList>
    </citation>
    <scope>NUCLEOTIDE SEQUENCE [LARGE SCALE GENOMIC DNA]</scope>
    <source>
        <strain evidence="1 2">CFNEI 73</strain>
        <plasmid evidence="1 2">B</plasmid>
    </source>
</reference>
<evidence type="ECO:0000313" key="1">
    <source>
        <dbReference type="EMBL" id="APG93503.1"/>
    </source>
</evidence>
<dbReference type="InterPro" id="IPR029058">
    <property type="entry name" value="AB_hydrolase_fold"/>
</dbReference>
<keyword evidence="2" id="KW-1185">Reference proteome</keyword>
<sequence>MAFAEGVTEATTRAAVILLTALSRHIHRIGEIQSERLRELLRNAEGVRELLREARDNGNLGTAWREYLRDAIERAVLTTDAFRERGDIFLEHEAAGCPPVLFYHYEVMMDGRDLPFKSNYMLLRIIPPEGVAVDNARRPYIIICPRAGHGPGVGGHKSDSQVGVALREGHPVYFVAFRREPEHDQYLSYVTRTEAAFVREVMRRHPNAPKPVLVGDCQGGWATLVLAATNPDLTGPIVINGAPVTPIAGKVGENIFRYNAGLLGGTWIPMFLSDLGGGIFDGAHLAHNFELLNPERPLRKYTDLFRDVDTARETFLATERWWGSFCLLHENEIRWIIEQLFVGNRLVKNKARVVPERRHVELKLIRAPIIVFTSHGDNVTPPQQALNWIGEIYESEQEIRILGQRIVYLVHDDVDHLGIIISSNIVNKEYSEVATTLEVIEALVPGLYEMRIQDVKEDDVRTRYTVELVERSLDDIRALGDGHDDERAFAAVSHASEVQAQIYHTLVRPSVKAAVTEITAEISRAMHPQRLSRALMSSKNPMMAGVKLAAEQVREGRAKAAPENPFLAAEALWVRSVEQAIAIWRHCRDLAYELTFHSIWNTPWVHYFSDSYEAPRTLMINDDLRALPEVAMALSGVETGGFAEAVIRMLVLLSNDRGGVRRDRLERWSHVLAQDEPFRSLDAELLKIILRQQTLIASYEPEQAIETLPLLLTDSEERRRAYLVVRYVPGTIGEMSPHTVALLQRFAEVLGQPWVEGDLTDDPLAM</sequence>
<dbReference type="Proteomes" id="UP000182306">
    <property type="component" value="Plasmid B"/>
</dbReference>
<dbReference type="Pfam" id="PF11339">
    <property type="entry name" value="DUF3141"/>
    <property type="match status" value="1"/>
</dbReference>
<dbReference type="EMBL" id="CP013109">
    <property type="protein sequence ID" value="APG93503.1"/>
    <property type="molecule type" value="Genomic_DNA"/>
</dbReference>
<dbReference type="PANTHER" id="PTHR36837:SF2">
    <property type="entry name" value="POLY(3-HYDROXYALKANOATE) POLYMERASE SUBUNIT PHAC"/>
    <property type="match status" value="1"/>
</dbReference>
<organism evidence="1 2">
    <name type="scientific">Sinorhizobium americanum</name>
    <dbReference type="NCBI Taxonomy" id="194963"/>
    <lineage>
        <taxon>Bacteria</taxon>
        <taxon>Pseudomonadati</taxon>
        <taxon>Pseudomonadota</taxon>
        <taxon>Alphaproteobacteria</taxon>
        <taxon>Hyphomicrobiales</taxon>
        <taxon>Rhizobiaceae</taxon>
        <taxon>Sinorhizobium/Ensifer group</taxon>
        <taxon>Sinorhizobium</taxon>
    </lineage>
</organism>
<dbReference type="PANTHER" id="PTHR36837">
    <property type="entry name" value="POLY(3-HYDROXYALKANOATE) POLYMERASE SUBUNIT PHAC"/>
    <property type="match status" value="1"/>
</dbReference>
<evidence type="ECO:0008006" key="3">
    <source>
        <dbReference type="Google" id="ProtNLM"/>
    </source>
</evidence>
<geneLocation type="plasmid" evidence="1 2">
    <name>B</name>
</geneLocation>
<dbReference type="SUPFAM" id="SSF53474">
    <property type="entry name" value="alpha/beta-Hydrolases"/>
    <property type="match status" value="1"/>
</dbReference>
<dbReference type="Gene3D" id="3.40.50.1820">
    <property type="entry name" value="alpha/beta hydrolase"/>
    <property type="match status" value="1"/>
</dbReference>
<dbReference type="InterPro" id="IPR051321">
    <property type="entry name" value="PHA/PHB_synthase"/>
</dbReference>
<gene>
    <name evidence="1" type="ORF">SAMCFNEI73_pB0306</name>
</gene>
<dbReference type="AlphaFoldDB" id="A0A1L3LTW2"/>
<protein>
    <recommendedName>
        <fullName evidence="3">Alpha/beta hydrolase</fullName>
    </recommendedName>
</protein>
<proteinExistence type="predicted"/>
<name>A0A1L3LTW2_9HYPH</name>
<dbReference type="KEGG" id="same:SAMCFNEI73_pB0306"/>
<keyword evidence="1" id="KW-0614">Plasmid</keyword>
<accession>A0A1L3LTW2</accession>
<dbReference type="InterPro" id="IPR024501">
    <property type="entry name" value="DUF3141"/>
</dbReference>